<keyword evidence="8" id="KW-1185">Reference proteome</keyword>
<keyword evidence="1" id="KW-0479">Metal-binding</keyword>
<dbReference type="GO" id="GO:0008270">
    <property type="term" value="F:zinc ion binding"/>
    <property type="evidence" value="ECO:0007669"/>
    <property type="project" value="UniProtKB-KW"/>
</dbReference>
<feature type="domain" description="BED-type" evidence="6">
    <location>
        <begin position="82"/>
        <end position="135"/>
    </location>
</feature>
<comment type="caution">
    <text evidence="7">The sequence shown here is derived from an EMBL/GenBank/DDBJ whole genome shotgun (WGS) entry which is preliminary data.</text>
</comment>
<dbReference type="InterPro" id="IPR006597">
    <property type="entry name" value="Sel1-like"/>
</dbReference>
<dbReference type="EMBL" id="JEMT01022534">
    <property type="protein sequence ID" value="EXX65120.1"/>
    <property type="molecule type" value="Genomic_DNA"/>
</dbReference>
<reference evidence="7 8" key="1">
    <citation type="submission" date="2014-02" db="EMBL/GenBank/DDBJ databases">
        <title>Single nucleus genome sequencing reveals high similarity among nuclei of an endomycorrhizal fungus.</title>
        <authorList>
            <person name="Lin K."/>
            <person name="Geurts R."/>
            <person name="Zhang Z."/>
            <person name="Limpens E."/>
            <person name="Saunders D.G."/>
            <person name="Mu D."/>
            <person name="Pang E."/>
            <person name="Cao H."/>
            <person name="Cha H."/>
            <person name="Lin T."/>
            <person name="Zhou Q."/>
            <person name="Shang Y."/>
            <person name="Li Y."/>
            <person name="Ivanov S."/>
            <person name="Sharma T."/>
            <person name="Velzen R.V."/>
            <person name="Ruijter N.D."/>
            <person name="Aanen D.K."/>
            <person name="Win J."/>
            <person name="Kamoun S."/>
            <person name="Bisseling T."/>
            <person name="Huang S."/>
        </authorList>
    </citation>
    <scope>NUCLEOTIDE SEQUENCE [LARGE SCALE GENOMIC DNA]</scope>
    <source>
        <strain evidence="8">DAOM197198w</strain>
    </source>
</reference>
<dbReference type="PANTHER" id="PTHR45011">
    <property type="entry name" value="DAP3-BINDING CELL DEATH ENHANCER 1"/>
    <property type="match status" value="1"/>
</dbReference>
<keyword evidence="3" id="KW-0862">Zinc</keyword>
<sequence>MTRIERKKGPVWKHFNSINKNDATHLPVQCIYCLKDFQRAVPERMQAHLDNKCPKAPTNAKSQSSQQSNTTSIIDYAEEVVRKKGPVWKDFSIIGKREDSHPNVQCKYCFKEFKRAVPQRMQIHIEKCEQAPNNVKSKLKQSRQQNTIKINEINDCMSEEEQKFLESLLVKAAEIHFSFVDNPSVIEFFNHLQPSFKIPNGEEIKIQLNQSKPLNDITYHPEYYHQLEIGTEDKGDINSMNNVEYYDYGVGHEIATFELYKEAADKDDISSMYNFGYCYSQGIGIERNENRAFELYKEVAENGDLDSLYNLEYCYSQEIGTRKNEIKAFELYKEAAEKGDIDSIFNLGICYEDGTGTEKDEIKAFELYKEAAEKGHISSIFNLGCCYQDGIGTEKNEIKAFELYKEAAEKGDIDSTFNLGICYEDGTGTEKNEIKAFELYKEAAEKGDLDSMYQLGYCYRYGVGIEINVIKSFEYYNKAAERMSLIQ</sequence>
<dbReference type="InterPro" id="IPR011990">
    <property type="entry name" value="TPR-like_helical_dom_sf"/>
</dbReference>
<dbReference type="InterPro" id="IPR003656">
    <property type="entry name" value="Znf_BED"/>
</dbReference>
<protein>
    <submittedName>
        <fullName evidence="7">Skt5p</fullName>
    </submittedName>
</protein>
<evidence type="ECO:0000256" key="3">
    <source>
        <dbReference type="ARBA" id="ARBA00022833"/>
    </source>
</evidence>
<dbReference type="GO" id="GO:0003677">
    <property type="term" value="F:DNA binding"/>
    <property type="evidence" value="ECO:0007669"/>
    <property type="project" value="InterPro"/>
</dbReference>
<organism evidence="7 8">
    <name type="scientific">Rhizophagus irregularis (strain DAOM 197198w)</name>
    <name type="common">Glomus intraradices</name>
    <dbReference type="NCBI Taxonomy" id="1432141"/>
    <lineage>
        <taxon>Eukaryota</taxon>
        <taxon>Fungi</taxon>
        <taxon>Fungi incertae sedis</taxon>
        <taxon>Mucoromycota</taxon>
        <taxon>Glomeromycotina</taxon>
        <taxon>Glomeromycetes</taxon>
        <taxon>Glomerales</taxon>
        <taxon>Glomeraceae</taxon>
        <taxon>Rhizophagus</taxon>
    </lineage>
</organism>
<evidence type="ECO:0000313" key="7">
    <source>
        <dbReference type="EMBL" id="EXX65120.1"/>
    </source>
</evidence>
<dbReference type="PANTHER" id="PTHR45011:SF1">
    <property type="entry name" value="DAP3-BINDING CELL DEATH ENHANCER 1"/>
    <property type="match status" value="1"/>
</dbReference>
<feature type="domain" description="BED-type" evidence="6">
    <location>
        <begin position="6"/>
        <end position="60"/>
    </location>
</feature>
<name>A0A015JDR9_RHIIW</name>
<proteinExistence type="predicted"/>
<evidence type="ECO:0000256" key="2">
    <source>
        <dbReference type="ARBA" id="ARBA00022771"/>
    </source>
</evidence>
<accession>A0A015JDR9</accession>
<keyword evidence="2 4" id="KW-0863">Zinc-finger</keyword>
<evidence type="ECO:0000256" key="5">
    <source>
        <dbReference type="SAM" id="MobiDB-lite"/>
    </source>
</evidence>
<dbReference type="PROSITE" id="PS50808">
    <property type="entry name" value="ZF_BED"/>
    <property type="match status" value="2"/>
</dbReference>
<dbReference type="OrthoDB" id="2304973at2759"/>
<evidence type="ECO:0000256" key="1">
    <source>
        <dbReference type="ARBA" id="ARBA00022723"/>
    </source>
</evidence>
<dbReference type="Pfam" id="PF08238">
    <property type="entry name" value="Sel1"/>
    <property type="match status" value="6"/>
</dbReference>
<feature type="region of interest" description="Disordered" evidence="5">
    <location>
        <begin position="51"/>
        <end position="70"/>
    </location>
</feature>
<gene>
    <name evidence="7" type="ORF">RirG_136320</name>
</gene>
<evidence type="ECO:0000256" key="4">
    <source>
        <dbReference type="PROSITE-ProRule" id="PRU00027"/>
    </source>
</evidence>
<dbReference type="Gene3D" id="1.25.40.10">
    <property type="entry name" value="Tetratricopeptide repeat domain"/>
    <property type="match status" value="1"/>
</dbReference>
<dbReference type="Proteomes" id="UP000022910">
    <property type="component" value="Unassembled WGS sequence"/>
</dbReference>
<dbReference type="HOGENOM" id="CLU_000288_36_14_1"/>
<dbReference type="InterPro" id="IPR052748">
    <property type="entry name" value="ISR_Activator"/>
</dbReference>
<dbReference type="SMART" id="SM00671">
    <property type="entry name" value="SEL1"/>
    <property type="match status" value="6"/>
</dbReference>
<evidence type="ECO:0000259" key="6">
    <source>
        <dbReference type="PROSITE" id="PS50808"/>
    </source>
</evidence>
<dbReference type="SUPFAM" id="SSF81901">
    <property type="entry name" value="HCP-like"/>
    <property type="match status" value="2"/>
</dbReference>
<evidence type="ECO:0000313" key="8">
    <source>
        <dbReference type="Proteomes" id="UP000022910"/>
    </source>
</evidence>
<dbReference type="AlphaFoldDB" id="A0A015JDR9"/>